<dbReference type="Proteomes" id="UP001225072">
    <property type="component" value="Unassembled WGS sequence"/>
</dbReference>
<organism evidence="3 4">
    <name type="scientific">Chryseobacterium camelliae</name>
    <dbReference type="NCBI Taxonomy" id="1265445"/>
    <lineage>
        <taxon>Bacteria</taxon>
        <taxon>Pseudomonadati</taxon>
        <taxon>Bacteroidota</taxon>
        <taxon>Flavobacteriia</taxon>
        <taxon>Flavobacteriales</taxon>
        <taxon>Weeksellaceae</taxon>
        <taxon>Chryseobacterium group</taxon>
        <taxon>Chryseobacterium</taxon>
    </lineage>
</organism>
<feature type="transmembrane region" description="Helical" evidence="1">
    <location>
        <begin position="93"/>
        <end position="120"/>
    </location>
</feature>
<protein>
    <submittedName>
        <fullName evidence="3">Sensor histidine kinase YesM</fullName>
    </submittedName>
</protein>
<dbReference type="PANTHER" id="PTHR34220">
    <property type="entry name" value="SENSOR HISTIDINE KINASE YPDA"/>
    <property type="match status" value="1"/>
</dbReference>
<keyword evidence="1" id="KW-0812">Transmembrane</keyword>
<reference evidence="3 4" key="1">
    <citation type="submission" date="2023-07" db="EMBL/GenBank/DDBJ databases">
        <title>Functional and genomic diversity of the sorghum phyllosphere microbiome.</title>
        <authorList>
            <person name="Shade A."/>
        </authorList>
    </citation>
    <scope>NUCLEOTIDE SEQUENCE [LARGE SCALE GENOMIC DNA]</scope>
    <source>
        <strain evidence="3 4">SORGH_AS_1064</strain>
    </source>
</reference>
<name>A0ABU0TL10_9FLAO</name>
<comment type="caution">
    <text evidence="3">The sequence shown here is derived from an EMBL/GenBank/DDBJ whole genome shotgun (WGS) entry which is preliminary data.</text>
</comment>
<accession>A0ABU0TL10</accession>
<keyword evidence="1" id="KW-0472">Membrane</keyword>
<keyword evidence="1" id="KW-1133">Transmembrane helix</keyword>
<proteinExistence type="predicted"/>
<evidence type="ECO:0000313" key="3">
    <source>
        <dbReference type="EMBL" id="MDQ1097727.1"/>
    </source>
</evidence>
<dbReference type="InterPro" id="IPR050640">
    <property type="entry name" value="Bact_2-comp_sensor_kinase"/>
</dbReference>
<evidence type="ECO:0000256" key="1">
    <source>
        <dbReference type="SAM" id="Phobius"/>
    </source>
</evidence>
<gene>
    <name evidence="3" type="ORF">QE404_002874</name>
</gene>
<feature type="transmembrane region" description="Helical" evidence="1">
    <location>
        <begin position="63"/>
        <end position="81"/>
    </location>
</feature>
<keyword evidence="3" id="KW-0808">Transferase</keyword>
<dbReference type="Pfam" id="PF06580">
    <property type="entry name" value="His_kinase"/>
    <property type="match status" value="1"/>
</dbReference>
<keyword evidence="3" id="KW-0418">Kinase</keyword>
<dbReference type="PANTHER" id="PTHR34220:SF7">
    <property type="entry name" value="SENSOR HISTIDINE KINASE YPDA"/>
    <property type="match status" value="1"/>
</dbReference>
<feature type="transmembrane region" description="Helical" evidence="1">
    <location>
        <begin position="24"/>
        <end position="43"/>
    </location>
</feature>
<dbReference type="GO" id="GO:0016301">
    <property type="term" value="F:kinase activity"/>
    <property type="evidence" value="ECO:0007669"/>
    <property type="project" value="UniProtKB-KW"/>
</dbReference>
<evidence type="ECO:0000259" key="2">
    <source>
        <dbReference type="Pfam" id="PF06580"/>
    </source>
</evidence>
<feature type="transmembrane region" description="Helical" evidence="1">
    <location>
        <begin position="132"/>
        <end position="156"/>
    </location>
</feature>
<sequence>MNPQAILYLMILKRPMKSIIQKAYWNRYFLLFILIFAYVQSIYTRMMVWQEINAYIFTPEAAMMTLLNAGILFWVILYFIGKWKGSGVLNRKILLKIFGASLVTYMVSMKVIGLVIALAFDTVERNFNRQAFTYALFSDFLDGIIYGGFFLAYYYYQHNKEQYRKLLVYNEALAKSKINQLKNQLNPHFLFNNLNVLDQLIEEDKEQASGFLNEFADIYRYVLKVSEKELVTINEEADFARQYFNLIRYRYGNAYQLTFNMDNSNGYIVPLTLQLLIENAVQHNLGTEENPVMIAIEIEEYILVSNNINLKRNAKPVSGRALKNLDEQYRILIQKPVEINSSDNLFSIRIPIIHSQNP</sequence>
<dbReference type="EMBL" id="JAUTAL010000001">
    <property type="protein sequence ID" value="MDQ1097727.1"/>
    <property type="molecule type" value="Genomic_DNA"/>
</dbReference>
<keyword evidence="4" id="KW-1185">Reference proteome</keyword>
<feature type="domain" description="Signal transduction histidine kinase internal region" evidence="2">
    <location>
        <begin position="177"/>
        <end position="253"/>
    </location>
</feature>
<dbReference type="InterPro" id="IPR010559">
    <property type="entry name" value="Sig_transdc_His_kin_internal"/>
</dbReference>
<evidence type="ECO:0000313" key="4">
    <source>
        <dbReference type="Proteomes" id="UP001225072"/>
    </source>
</evidence>